<feature type="domain" description="Prohead serine protease" evidence="7">
    <location>
        <begin position="37"/>
        <end position="164"/>
    </location>
</feature>
<name>A0A8S5RU19_9CAUD</name>
<evidence type="ECO:0000256" key="3">
    <source>
        <dbReference type="ARBA" id="ARBA00022801"/>
    </source>
</evidence>
<keyword evidence="4" id="KW-0118">Viral capsid assembly</keyword>
<keyword evidence="3" id="KW-0378">Hydrolase</keyword>
<feature type="compositionally biased region" description="Basic and acidic residues" evidence="6">
    <location>
        <begin position="211"/>
        <end position="220"/>
    </location>
</feature>
<dbReference type="InterPro" id="IPR006433">
    <property type="entry name" value="Prohead_protease"/>
</dbReference>
<evidence type="ECO:0000256" key="5">
    <source>
        <dbReference type="ARBA" id="ARBA00023045"/>
    </source>
</evidence>
<dbReference type="NCBIfam" id="TIGR01543">
    <property type="entry name" value="proheadase_HK97"/>
    <property type="match status" value="1"/>
</dbReference>
<feature type="compositionally biased region" description="Basic and acidic residues" evidence="6">
    <location>
        <begin position="179"/>
        <end position="188"/>
    </location>
</feature>
<evidence type="ECO:0000313" key="8">
    <source>
        <dbReference type="EMBL" id="DAE92652.1"/>
    </source>
</evidence>
<feature type="compositionally biased region" description="Acidic residues" evidence="6">
    <location>
        <begin position="189"/>
        <end position="210"/>
    </location>
</feature>
<feature type="compositionally biased region" description="Acidic residues" evidence="6">
    <location>
        <begin position="221"/>
        <end position="245"/>
    </location>
</feature>
<accession>A0A8S5RU19</accession>
<protein>
    <submittedName>
        <fullName evidence="8">Prohead serine protease</fullName>
    </submittedName>
</protein>
<dbReference type="InterPro" id="IPR054613">
    <property type="entry name" value="Peptidase_S78_dom"/>
</dbReference>
<dbReference type="GO" id="GO:0006508">
    <property type="term" value="P:proteolysis"/>
    <property type="evidence" value="ECO:0007669"/>
    <property type="project" value="UniProtKB-KW"/>
</dbReference>
<organism evidence="8">
    <name type="scientific">Caudovirales sp. gcode 4</name>
    <dbReference type="NCBI Taxonomy" id="2838363"/>
    <lineage>
        <taxon>Viruses</taxon>
        <taxon>Duplodnaviria</taxon>
        <taxon>Heunggongvirae</taxon>
        <taxon>Uroviricota</taxon>
        <taxon>Caudoviricetes</taxon>
    </lineage>
</organism>
<dbReference type="Pfam" id="PF04586">
    <property type="entry name" value="Peptidase_S78"/>
    <property type="match status" value="1"/>
</dbReference>
<feature type="compositionally biased region" description="Basic and acidic residues" evidence="6">
    <location>
        <begin position="246"/>
        <end position="259"/>
    </location>
</feature>
<evidence type="ECO:0000256" key="2">
    <source>
        <dbReference type="ARBA" id="ARBA00022670"/>
    </source>
</evidence>
<evidence type="ECO:0000259" key="7">
    <source>
        <dbReference type="Pfam" id="PF04586"/>
    </source>
</evidence>
<keyword evidence="5" id="KW-1273">Viral capsid maturation</keyword>
<evidence type="ECO:0000256" key="1">
    <source>
        <dbReference type="ARBA" id="ARBA00022612"/>
    </source>
</evidence>
<keyword evidence="1" id="KW-1188">Viral release from host cell</keyword>
<dbReference type="GO" id="GO:0046797">
    <property type="term" value="P:viral procapsid maturation"/>
    <property type="evidence" value="ECO:0007669"/>
    <property type="project" value="UniProtKB-KW"/>
</dbReference>
<feature type="region of interest" description="Disordered" evidence="6">
    <location>
        <begin position="179"/>
        <end position="291"/>
    </location>
</feature>
<evidence type="ECO:0000256" key="6">
    <source>
        <dbReference type="SAM" id="MobiDB-lite"/>
    </source>
</evidence>
<dbReference type="GO" id="GO:0008233">
    <property type="term" value="F:peptidase activity"/>
    <property type="evidence" value="ECO:0007669"/>
    <property type="project" value="UniProtKB-KW"/>
</dbReference>
<reference evidence="8" key="1">
    <citation type="journal article" date="2021" name="Proc. Natl. Acad. Sci. U.S.A.">
        <title>A Catalog of Tens of Thousands of Viruses from Human Metagenomes Reveals Hidden Associations with Chronic Diseases.</title>
        <authorList>
            <person name="Tisza M.J."/>
            <person name="Buck C.B."/>
        </authorList>
    </citation>
    <scope>NUCLEOTIDE SEQUENCE</scope>
    <source>
        <strain evidence="8">CtKN96</strain>
    </source>
</reference>
<evidence type="ECO:0000256" key="4">
    <source>
        <dbReference type="ARBA" id="ARBA00022950"/>
    </source>
</evidence>
<sequence length="387" mass="43910">MKKKEIKLIKEKNFFQVLRDKKSVQDFEEDGVKGVEIEWYASTKDKDRGHDIVDPQAFKNALDLYMTNPIVLLQHNMEKPIGVVTEAKIDDNGLYVKARITQDVDWVISAIKNGVLRAFSIGYKIKDSEFLEEETSDGRDYANIIKDLSLFEISVVSVPMNAYSLMKSIGDCFEIKEATEEEQKKTDSEEQETAEDEEEKSADEDEEAESDKDKEEKKSDSDDESDEDEEQDPPTDTDDSDEEEEDKKSLAPEGKKADENSDIEEPEKSAQPENGAETAPESKKALGTAEGLKDLQIKSVENFISAEMKSIEKKFLDQLAKKDEKIWKLEEKLKNALELLGGTIEVLWQLDKAVANTVVKTWYTYQAPKQKQNSSKYSSLVAKLQDS</sequence>
<proteinExistence type="predicted"/>
<keyword evidence="2 8" id="KW-0645">Protease</keyword>
<dbReference type="EMBL" id="BK059153">
    <property type="protein sequence ID" value="DAE92652.1"/>
    <property type="molecule type" value="Genomic_DNA"/>
</dbReference>